<dbReference type="PANTHER" id="PTHR42643:SF33">
    <property type="entry name" value="GLUTAMATE RECEPTOR 2-LIKE PROTEIN"/>
    <property type="match status" value="1"/>
</dbReference>
<evidence type="ECO:0000256" key="5">
    <source>
        <dbReference type="ARBA" id="ARBA00023136"/>
    </source>
</evidence>
<keyword evidence="3 8" id="KW-0812">Transmembrane</keyword>
<name>A0A6B9CJJ8_9HYME</name>
<evidence type="ECO:0000256" key="1">
    <source>
        <dbReference type="ARBA" id="ARBA00004651"/>
    </source>
</evidence>
<feature type="transmembrane region" description="Helical" evidence="8">
    <location>
        <begin position="414"/>
        <end position="440"/>
    </location>
</feature>
<dbReference type="Pfam" id="PF24576">
    <property type="entry name" value="IR75A_N"/>
    <property type="match status" value="1"/>
</dbReference>
<organism evidence="10">
    <name type="scientific">Chouioia cunea</name>
    <dbReference type="NCBI Taxonomy" id="1570515"/>
    <lineage>
        <taxon>Eukaryota</taxon>
        <taxon>Metazoa</taxon>
        <taxon>Ecdysozoa</taxon>
        <taxon>Arthropoda</taxon>
        <taxon>Hexapoda</taxon>
        <taxon>Insecta</taxon>
        <taxon>Pterygota</taxon>
        <taxon>Neoptera</taxon>
        <taxon>Endopterygota</taxon>
        <taxon>Hymenoptera</taxon>
        <taxon>Apocrita</taxon>
        <taxon>Proctotrupomorpha</taxon>
        <taxon>Chalcidoidea</taxon>
        <taxon>Eulophidae</taxon>
        <taxon>Tetrastichinae</taxon>
        <taxon>Chouioia</taxon>
    </lineage>
</organism>
<protein>
    <submittedName>
        <fullName evidence="10">Ionotropic receptor 64a</fullName>
    </submittedName>
</protein>
<keyword evidence="4 8" id="KW-1133">Transmembrane helix</keyword>
<sequence length="451" mass="52220">MIKQSVYMHTSGLQRVLLNINQVITIIIIIRQLVPIASEIVEPEFTLNYFAEKKVRQITVFACWNNTDILRYTRHIMKNTQISYNAIQDNLTIRNILKFNYYRIGVVLDIDCSGSHSILNQFSAARLLYNESYVWLAVTTLLEVPTIILSKLPLRVDTEFVVALAHSDRYILYDVYNHSYRHGGKLNVTAMGFWNKQSGLKNYLTQYKYKRCQNLHGMMLNFSTILTNKPDSDMETYLTIPKNPHLDTLARYHYGLVLYLRDIYNFTINLKLDTVRGYRRPNGSSDGIVGDMLKGTVDASACYFEQRVEILDSVEYTVPTYELKRLMFFRHPTKAAMRNQFLMPLAEDVWWLALNFSVVYWIFLLISTKVEDYFRTNGDRLVHPDAPSDTIIEIIAAISQQGSSIEPRLFSGRIAFLTLFVWSLVMFQFYSASIVGSLLAPPKRLLIHFGI</sequence>
<keyword evidence="2" id="KW-1003">Cell membrane</keyword>
<evidence type="ECO:0000256" key="7">
    <source>
        <dbReference type="ARBA" id="ARBA00023180"/>
    </source>
</evidence>
<feature type="transmembrane region" description="Helical" evidence="8">
    <location>
        <begin position="349"/>
        <end position="366"/>
    </location>
</feature>
<evidence type="ECO:0000256" key="6">
    <source>
        <dbReference type="ARBA" id="ARBA00023170"/>
    </source>
</evidence>
<evidence type="ECO:0000256" key="2">
    <source>
        <dbReference type="ARBA" id="ARBA00022475"/>
    </source>
</evidence>
<accession>A0A6B9CJJ8</accession>
<dbReference type="InterPro" id="IPR052192">
    <property type="entry name" value="Insect_Ionotropic_Sensory_Rcpt"/>
</dbReference>
<keyword evidence="7" id="KW-0325">Glycoprotein</keyword>
<dbReference type="GO" id="GO:0005886">
    <property type="term" value="C:plasma membrane"/>
    <property type="evidence" value="ECO:0007669"/>
    <property type="project" value="UniProtKB-SubCell"/>
</dbReference>
<keyword evidence="5 8" id="KW-0472">Membrane</keyword>
<evidence type="ECO:0000259" key="9">
    <source>
        <dbReference type="Pfam" id="PF24576"/>
    </source>
</evidence>
<dbReference type="Gene3D" id="1.10.287.70">
    <property type="match status" value="1"/>
</dbReference>
<dbReference type="AlphaFoldDB" id="A0A6B9CJJ8"/>
<evidence type="ECO:0000313" key="10">
    <source>
        <dbReference type="EMBL" id="QGW50290.1"/>
    </source>
</evidence>
<keyword evidence="6 10" id="KW-0675">Receptor</keyword>
<dbReference type="EMBL" id="MN616798">
    <property type="protein sequence ID" value="QGW50290.1"/>
    <property type="molecule type" value="mRNA"/>
</dbReference>
<feature type="domain" description="Ionotropic receptor 75a N-terminal" evidence="9">
    <location>
        <begin position="41"/>
        <end position="224"/>
    </location>
</feature>
<reference evidence="10" key="1">
    <citation type="journal article" date="2019" name="Sci. Rep.">
        <title>Full-Length Transcriptome Survey and Expression Analysis of Parasitoid Wasp Chouioia cunea upon Exposure to 1-Dodecene.</title>
        <authorList>
            <person name="Pan L."/>
            <person name="Guo M."/>
            <person name="Jin X."/>
            <person name="Sun Z."/>
            <person name="Jiang H."/>
            <person name="Han J."/>
            <person name="Wang Y."/>
            <person name="Yan C."/>
            <person name="Li M."/>
        </authorList>
    </citation>
    <scope>NUCLEOTIDE SEQUENCE</scope>
</reference>
<evidence type="ECO:0000256" key="8">
    <source>
        <dbReference type="SAM" id="Phobius"/>
    </source>
</evidence>
<dbReference type="InterPro" id="IPR057074">
    <property type="entry name" value="IR75A_N"/>
</dbReference>
<proteinExistence type="evidence at transcript level"/>
<evidence type="ECO:0000256" key="4">
    <source>
        <dbReference type="ARBA" id="ARBA00022989"/>
    </source>
</evidence>
<comment type="subcellular location">
    <subcellularLocation>
        <location evidence="1">Cell membrane</location>
        <topology evidence="1">Multi-pass membrane protein</topology>
    </subcellularLocation>
</comment>
<evidence type="ECO:0000256" key="3">
    <source>
        <dbReference type="ARBA" id="ARBA00022692"/>
    </source>
</evidence>
<dbReference type="PANTHER" id="PTHR42643">
    <property type="entry name" value="IONOTROPIC RECEPTOR 20A-RELATED"/>
    <property type="match status" value="1"/>
</dbReference>